<comment type="similarity">
    <text evidence="3 11">Belongs to the PrsA family.</text>
</comment>
<dbReference type="EC" id="5.2.1.8" evidence="11"/>
<gene>
    <name evidence="11" type="primary">prsA</name>
    <name evidence="14" type="ORF">ACFOZY_14050</name>
</gene>
<feature type="chain" id="PRO_5045456292" description="Foldase protein PrsA" evidence="12">
    <location>
        <begin position="19"/>
        <end position="291"/>
    </location>
</feature>
<dbReference type="Pfam" id="PF13616">
    <property type="entry name" value="Rotamase_3"/>
    <property type="match status" value="1"/>
</dbReference>
<evidence type="ECO:0000256" key="6">
    <source>
        <dbReference type="ARBA" id="ARBA00023110"/>
    </source>
</evidence>
<evidence type="ECO:0000256" key="3">
    <source>
        <dbReference type="ARBA" id="ARBA00006071"/>
    </source>
</evidence>
<dbReference type="InterPro" id="IPR037041">
    <property type="entry name" value="Trigger_fac_C_sf"/>
</dbReference>
<evidence type="ECO:0000256" key="9">
    <source>
        <dbReference type="ARBA" id="ARBA00023235"/>
    </source>
</evidence>
<dbReference type="InterPro" id="IPR050245">
    <property type="entry name" value="PrsA_foldase"/>
</dbReference>
<dbReference type="InterPro" id="IPR023059">
    <property type="entry name" value="Foldase_PrsA"/>
</dbReference>
<evidence type="ECO:0000313" key="14">
    <source>
        <dbReference type="EMBL" id="MFC4411545.1"/>
    </source>
</evidence>
<protein>
    <recommendedName>
        <fullName evidence="11">Foldase protein PrsA</fullName>
        <ecNumber evidence="11">5.2.1.8</ecNumber>
    </recommendedName>
</protein>
<feature type="signal peptide" evidence="12">
    <location>
        <begin position="1"/>
        <end position="18"/>
    </location>
</feature>
<accession>A0ABV8XBN9</accession>
<keyword evidence="8 11" id="KW-0564">Palmitate</keyword>
<comment type="function">
    <text evidence="11">Plays a major role in protein secretion by helping the post-translocational extracellular folding of several secreted proteins.</text>
</comment>
<dbReference type="InterPro" id="IPR027304">
    <property type="entry name" value="Trigger_fact/SurA_dom_sf"/>
</dbReference>
<feature type="domain" description="PpiC" evidence="13">
    <location>
        <begin position="137"/>
        <end position="228"/>
    </location>
</feature>
<dbReference type="Proteomes" id="UP001595817">
    <property type="component" value="Unassembled WGS sequence"/>
</dbReference>
<keyword evidence="10 11" id="KW-0449">Lipoprotein</keyword>
<dbReference type="GO" id="GO:0003755">
    <property type="term" value="F:peptidyl-prolyl cis-trans isomerase activity"/>
    <property type="evidence" value="ECO:0007669"/>
    <property type="project" value="UniProtKB-EC"/>
</dbReference>
<evidence type="ECO:0000256" key="4">
    <source>
        <dbReference type="ARBA" id="ARBA00022475"/>
    </source>
</evidence>
<evidence type="ECO:0000256" key="7">
    <source>
        <dbReference type="ARBA" id="ARBA00023136"/>
    </source>
</evidence>
<keyword evidence="7 11" id="KW-0472">Membrane</keyword>
<keyword evidence="4 11" id="KW-1003">Cell membrane</keyword>
<dbReference type="InterPro" id="IPR000297">
    <property type="entry name" value="PPIase_PpiC"/>
</dbReference>
<dbReference type="PROSITE" id="PS51257">
    <property type="entry name" value="PROKAR_LIPOPROTEIN"/>
    <property type="match status" value="1"/>
</dbReference>
<comment type="subcellular location">
    <subcellularLocation>
        <location evidence="2 11">Cell membrane</location>
        <topology evidence="2 11">Lipid-anchor</topology>
    </subcellularLocation>
</comment>
<comment type="catalytic activity">
    <reaction evidence="1 11">
        <text>[protein]-peptidylproline (omega=180) = [protein]-peptidylproline (omega=0)</text>
        <dbReference type="Rhea" id="RHEA:16237"/>
        <dbReference type="Rhea" id="RHEA-COMP:10747"/>
        <dbReference type="Rhea" id="RHEA-COMP:10748"/>
        <dbReference type="ChEBI" id="CHEBI:83833"/>
        <dbReference type="ChEBI" id="CHEBI:83834"/>
        <dbReference type="EC" id="5.2.1.8"/>
    </reaction>
</comment>
<sequence>MKKSVLAFTLAASVLALSACSGNGSDDVVVKSKAGDITKDELYQEMKSSVGKQALQMLIIEDVLASKYEVTDKEVDEQFNKMKEQYGESFEQYLASQGHTEKSLKNTIRMNTLQEKALLEDVEVTDEEVKTYIENSKKEVNARHILVEDEATAKEVKDKLNSGGDFADLAKEYSTDPGSAENGGSVDWFGVDAQMVPEFIDTAFSLEKNEISEPVKSQYGYHIIQVTDIRDVESELDFEKDKEEIRKELAYKKADQTAFLEKVRKMIEDADVKIEDKDLKDALDSIMNAQA</sequence>
<dbReference type="Gene3D" id="3.10.50.40">
    <property type="match status" value="1"/>
</dbReference>
<evidence type="ECO:0000256" key="12">
    <source>
        <dbReference type="SAM" id="SignalP"/>
    </source>
</evidence>
<evidence type="ECO:0000256" key="2">
    <source>
        <dbReference type="ARBA" id="ARBA00004193"/>
    </source>
</evidence>
<dbReference type="RefSeq" id="WP_378156604.1">
    <property type="nucleotide sequence ID" value="NZ_JBHSEC010000020.1"/>
</dbReference>
<dbReference type="HAMAP" id="MF_01145">
    <property type="entry name" value="Foldase_PrsA"/>
    <property type="match status" value="1"/>
</dbReference>
<dbReference type="Gene3D" id="1.10.3120.10">
    <property type="entry name" value="Trigger factor, C-terminal domain"/>
    <property type="match status" value="1"/>
</dbReference>
<proteinExistence type="inferred from homology"/>
<organism evidence="14 15">
    <name type="scientific">Chungangia koreensis</name>
    <dbReference type="NCBI Taxonomy" id="752657"/>
    <lineage>
        <taxon>Bacteria</taxon>
        <taxon>Bacillati</taxon>
        <taxon>Bacillota</taxon>
        <taxon>Bacilli</taxon>
        <taxon>Lactobacillales</taxon>
        <taxon>Chungangia</taxon>
    </lineage>
</organism>
<name>A0ABV8XBN9_9LACT</name>
<evidence type="ECO:0000256" key="8">
    <source>
        <dbReference type="ARBA" id="ARBA00023139"/>
    </source>
</evidence>
<dbReference type="EMBL" id="JBHSEC010000020">
    <property type="protein sequence ID" value="MFC4411545.1"/>
    <property type="molecule type" value="Genomic_DNA"/>
</dbReference>
<dbReference type="PANTHER" id="PTHR47245:SF1">
    <property type="entry name" value="FOLDASE PROTEIN PRSA"/>
    <property type="match status" value="1"/>
</dbReference>
<evidence type="ECO:0000256" key="5">
    <source>
        <dbReference type="ARBA" id="ARBA00022729"/>
    </source>
</evidence>
<evidence type="ECO:0000256" key="1">
    <source>
        <dbReference type="ARBA" id="ARBA00000971"/>
    </source>
</evidence>
<evidence type="ECO:0000256" key="11">
    <source>
        <dbReference type="HAMAP-Rule" id="MF_01145"/>
    </source>
</evidence>
<keyword evidence="15" id="KW-1185">Reference proteome</keyword>
<evidence type="ECO:0000256" key="10">
    <source>
        <dbReference type="ARBA" id="ARBA00023288"/>
    </source>
</evidence>
<keyword evidence="9 11" id="KW-0413">Isomerase</keyword>
<keyword evidence="5 11" id="KW-0732">Signal</keyword>
<dbReference type="InterPro" id="IPR046357">
    <property type="entry name" value="PPIase_dom_sf"/>
</dbReference>
<dbReference type="SUPFAM" id="SSF109998">
    <property type="entry name" value="Triger factor/SurA peptide-binding domain-like"/>
    <property type="match status" value="1"/>
</dbReference>
<dbReference type="PROSITE" id="PS50198">
    <property type="entry name" value="PPIC_PPIASE_2"/>
    <property type="match status" value="1"/>
</dbReference>
<comment type="caution">
    <text evidence="14">The sequence shown here is derived from an EMBL/GenBank/DDBJ whole genome shotgun (WGS) entry which is preliminary data.</text>
</comment>
<reference evidence="15" key="1">
    <citation type="journal article" date="2019" name="Int. J. Syst. Evol. Microbiol.">
        <title>The Global Catalogue of Microorganisms (GCM) 10K type strain sequencing project: providing services to taxonomists for standard genome sequencing and annotation.</title>
        <authorList>
            <consortium name="The Broad Institute Genomics Platform"/>
            <consortium name="The Broad Institute Genome Sequencing Center for Infectious Disease"/>
            <person name="Wu L."/>
            <person name="Ma J."/>
        </authorList>
    </citation>
    <scope>NUCLEOTIDE SEQUENCE [LARGE SCALE GENOMIC DNA]</scope>
    <source>
        <strain evidence="15">CCUG 59778</strain>
    </source>
</reference>
<keyword evidence="6 11" id="KW-0697">Rotamase</keyword>
<dbReference type="SUPFAM" id="SSF54534">
    <property type="entry name" value="FKBP-like"/>
    <property type="match status" value="1"/>
</dbReference>
<evidence type="ECO:0000313" key="15">
    <source>
        <dbReference type="Proteomes" id="UP001595817"/>
    </source>
</evidence>
<evidence type="ECO:0000259" key="13">
    <source>
        <dbReference type="PROSITE" id="PS50198"/>
    </source>
</evidence>
<dbReference type="PANTHER" id="PTHR47245">
    <property type="entry name" value="PEPTIDYLPROLYL ISOMERASE"/>
    <property type="match status" value="1"/>
</dbReference>